<dbReference type="PANTHER" id="PTHR33710">
    <property type="entry name" value="BNAC02G09200D PROTEIN"/>
    <property type="match status" value="1"/>
</dbReference>
<dbReference type="PANTHER" id="PTHR33710:SF62">
    <property type="entry name" value="DUF4283 DOMAIN PROTEIN"/>
    <property type="match status" value="1"/>
</dbReference>
<organism evidence="1 2">
    <name type="scientific">Carya illinoinensis</name>
    <name type="common">Pecan</name>
    <dbReference type="NCBI Taxonomy" id="32201"/>
    <lineage>
        <taxon>Eukaryota</taxon>
        <taxon>Viridiplantae</taxon>
        <taxon>Streptophyta</taxon>
        <taxon>Embryophyta</taxon>
        <taxon>Tracheophyta</taxon>
        <taxon>Spermatophyta</taxon>
        <taxon>Magnoliopsida</taxon>
        <taxon>eudicotyledons</taxon>
        <taxon>Gunneridae</taxon>
        <taxon>Pentapetalae</taxon>
        <taxon>rosids</taxon>
        <taxon>fabids</taxon>
        <taxon>Fagales</taxon>
        <taxon>Juglandaceae</taxon>
        <taxon>Carya</taxon>
    </lineage>
</organism>
<name>A0A8T1P597_CARIL</name>
<protein>
    <recommendedName>
        <fullName evidence="3">Endonuclease/exonuclease/phosphatase domain-containing protein</fullName>
    </recommendedName>
</protein>
<gene>
    <name evidence="1" type="ORF">CIPAW_11G121200</name>
</gene>
<proteinExistence type="predicted"/>
<keyword evidence="2" id="KW-1185">Reference proteome</keyword>
<comment type="caution">
    <text evidence="1">The sequence shown here is derived from an EMBL/GenBank/DDBJ whole genome shotgun (WGS) entry which is preliminary data.</text>
</comment>
<evidence type="ECO:0000313" key="2">
    <source>
        <dbReference type="Proteomes" id="UP000811609"/>
    </source>
</evidence>
<dbReference type="AlphaFoldDB" id="A0A8T1P597"/>
<accession>A0A8T1P597</accession>
<evidence type="ECO:0000313" key="1">
    <source>
        <dbReference type="EMBL" id="KAG6636592.1"/>
    </source>
</evidence>
<dbReference type="EMBL" id="CM031819">
    <property type="protein sequence ID" value="KAG6636592.1"/>
    <property type="molecule type" value="Genomic_DNA"/>
</dbReference>
<dbReference type="Proteomes" id="UP000811609">
    <property type="component" value="Chromosome 11"/>
</dbReference>
<sequence length="364" mass="42313">MDALKCKLGFVNCFSVDSEGRSGGLGLLWNSDLGVELRSFSQYHIDVHIKIDDLMVWRFTGLYGHPDTSRRTFTWNLIRTLSSIEQLPWLVGGDLNEVLHPHEKRGGRDRPVSQIEAFREVLTECELRDLGYKGQRFTWWNGRGGNAHIFEHLDRFVGNDLLTHLFPHLVVQHGNVAHSDHIPILFESSNFQPMPRRPKQFHLEAMWVGEEQCERIIEQVWSERGGNRGMEDLLNLIQGCGQQLKIWNRHSFGLVKKKLNEARAELEKAQFSHSHDPNPKGLSQAINKVQLWLEREEVMWRQRSRIQWLKEGDQNTRFFHSSASMRRKRNTIQGLKDDQGHLTEGAQRDKLIVDFFEDLCTSTT</sequence>
<evidence type="ECO:0008006" key="3">
    <source>
        <dbReference type="Google" id="ProtNLM"/>
    </source>
</evidence>
<reference evidence="1" key="1">
    <citation type="submission" date="2020-12" db="EMBL/GenBank/DDBJ databases">
        <title>WGS assembly of Carya illinoinensis cv. Pawnee.</title>
        <authorList>
            <person name="Platts A."/>
            <person name="Shu S."/>
            <person name="Wright S."/>
            <person name="Barry K."/>
            <person name="Edger P."/>
            <person name="Pires J.C."/>
            <person name="Schmutz J."/>
        </authorList>
    </citation>
    <scope>NUCLEOTIDE SEQUENCE</scope>
    <source>
        <tissue evidence="1">Leaf</tissue>
    </source>
</reference>